<organism evidence="1 2">
    <name type="scientific">Pedobacter vanadiisoli</name>
    <dbReference type="NCBI Taxonomy" id="1761975"/>
    <lineage>
        <taxon>Bacteria</taxon>
        <taxon>Pseudomonadati</taxon>
        <taxon>Bacteroidota</taxon>
        <taxon>Sphingobacteriia</taxon>
        <taxon>Sphingobacteriales</taxon>
        <taxon>Sphingobacteriaceae</taxon>
        <taxon>Pedobacter</taxon>
    </lineage>
</organism>
<proteinExistence type="predicted"/>
<sequence>MEIHIGQIIQKQVKNSALTNAEFARLIDKFPQNIKEVFGKKSIDTDLLYKISVVLRHDFFSYYTARLFQEKDLQSDGNFIKGPTTTHNSTPARKRLTISYEIDDPTITTQILNLIQ</sequence>
<reference evidence="2" key="1">
    <citation type="journal article" date="2019" name="Int. J. Syst. Evol. Microbiol.">
        <title>The Global Catalogue of Microorganisms (GCM) 10K type strain sequencing project: providing services to taxonomists for standard genome sequencing and annotation.</title>
        <authorList>
            <consortium name="The Broad Institute Genomics Platform"/>
            <consortium name="The Broad Institute Genome Sequencing Center for Infectious Disease"/>
            <person name="Wu L."/>
            <person name="Ma J."/>
        </authorList>
    </citation>
    <scope>NUCLEOTIDE SEQUENCE [LARGE SCALE GENOMIC DNA]</scope>
    <source>
        <strain evidence="2">KCTC 42866</strain>
    </source>
</reference>
<keyword evidence="2" id="KW-1185">Reference proteome</keyword>
<dbReference type="Proteomes" id="UP001597461">
    <property type="component" value="Unassembled WGS sequence"/>
</dbReference>
<dbReference type="EMBL" id="JBHULL010000003">
    <property type="protein sequence ID" value="MFD2581530.1"/>
    <property type="molecule type" value="Genomic_DNA"/>
</dbReference>
<protein>
    <submittedName>
        <fullName evidence="1">Uncharacterized protein</fullName>
    </submittedName>
</protein>
<dbReference type="RefSeq" id="WP_379074963.1">
    <property type="nucleotide sequence ID" value="NZ_JBHULL010000003.1"/>
</dbReference>
<gene>
    <name evidence="1" type="ORF">ACFSR6_03450</name>
</gene>
<accession>A0ABW5MEB4</accession>
<name>A0ABW5MEB4_9SPHI</name>
<comment type="caution">
    <text evidence="1">The sequence shown here is derived from an EMBL/GenBank/DDBJ whole genome shotgun (WGS) entry which is preliminary data.</text>
</comment>
<evidence type="ECO:0000313" key="2">
    <source>
        <dbReference type="Proteomes" id="UP001597461"/>
    </source>
</evidence>
<evidence type="ECO:0000313" key="1">
    <source>
        <dbReference type="EMBL" id="MFD2581530.1"/>
    </source>
</evidence>